<comment type="caution">
    <text evidence="1">The sequence shown here is derived from an EMBL/GenBank/DDBJ whole genome shotgun (WGS) entry which is preliminary data.</text>
</comment>
<dbReference type="AlphaFoldDB" id="A0A833RMT3"/>
<evidence type="ECO:0000313" key="1">
    <source>
        <dbReference type="EMBL" id="KAF3338721.1"/>
    </source>
</evidence>
<organism evidence="1 2">
    <name type="scientific">Carex littledalei</name>
    <dbReference type="NCBI Taxonomy" id="544730"/>
    <lineage>
        <taxon>Eukaryota</taxon>
        <taxon>Viridiplantae</taxon>
        <taxon>Streptophyta</taxon>
        <taxon>Embryophyta</taxon>
        <taxon>Tracheophyta</taxon>
        <taxon>Spermatophyta</taxon>
        <taxon>Magnoliopsida</taxon>
        <taxon>Liliopsida</taxon>
        <taxon>Poales</taxon>
        <taxon>Cyperaceae</taxon>
        <taxon>Cyperoideae</taxon>
        <taxon>Cariceae</taxon>
        <taxon>Carex</taxon>
        <taxon>Carex subgen. Euthyceras</taxon>
    </lineage>
</organism>
<dbReference type="EMBL" id="SWLB01000005">
    <property type="protein sequence ID" value="KAF3338721.1"/>
    <property type="molecule type" value="Genomic_DNA"/>
</dbReference>
<protein>
    <submittedName>
        <fullName evidence="1">Uncharacterized protein</fullName>
    </submittedName>
</protein>
<accession>A0A833RMT3</accession>
<proteinExistence type="predicted"/>
<gene>
    <name evidence="1" type="ORF">FCM35_KLT17558</name>
</gene>
<dbReference type="Proteomes" id="UP000623129">
    <property type="component" value="Unassembled WGS sequence"/>
</dbReference>
<keyword evidence="2" id="KW-1185">Reference proteome</keyword>
<name>A0A833RMT3_9POAL</name>
<reference evidence="1" key="1">
    <citation type="submission" date="2020-01" db="EMBL/GenBank/DDBJ databases">
        <title>Genome sequence of Kobresia littledalei, the first chromosome-level genome in the family Cyperaceae.</title>
        <authorList>
            <person name="Qu G."/>
        </authorList>
    </citation>
    <scope>NUCLEOTIDE SEQUENCE</scope>
    <source>
        <strain evidence="1">C.B.Clarke</strain>
        <tissue evidence="1">Leaf</tissue>
    </source>
</reference>
<sequence>MENVMSWNGCECSYAICFKITFNIVLVNAIESRKQYLDVLRFLVPCGQLLFISKETIKFNSSIVLSSALLCGKLLRCWPHSTFEMHSILTLVGPIVNGRFYGALQGKLQKNQF</sequence>
<evidence type="ECO:0000313" key="2">
    <source>
        <dbReference type="Proteomes" id="UP000623129"/>
    </source>
</evidence>